<name>A0A9W6I4H8_9ACTN</name>
<protein>
    <recommendedName>
        <fullName evidence="9">CBM2 domain-containing protein</fullName>
    </recommendedName>
</protein>
<dbReference type="AlphaFoldDB" id="A0A9W6I4H8"/>
<dbReference type="Gene3D" id="2.60.40.10">
    <property type="entry name" value="Immunoglobulins"/>
    <property type="match status" value="2"/>
</dbReference>
<evidence type="ECO:0000256" key="3">
    <source>
        <dbReference type="ARBA" id="ARBA00023326"/>
    </source>
</evidence>
<dbReference type="SMART" id="SM00637">
    <property type="entry name" value="CBD_II"/>
    <property type="match status" value="1"/>
</dbReference>
<dbReference type="EMBL" id="BSEV01000013">
    <property type="protein sequence ID" value="GLK11896.1"/>
    <property type="molecule type" value="Genomic_DNA"/>
</dbReference>
<gene>
    <name evidence="7" type="ORF">GCM10017600_53040</name>
</gene>
<evidence type="ECO:0008006" key="9">
    <source>
        <dbReference type="Google" id="ProtNLM"/>
    </source>
</evidence>
<keyword evidence="8" id="KW-1185">Reference proteome</keyword>
<dbReference type="InterPro" id="IPR003961">
    <property type="entry name" value="FN3_dom"/>
</dbReference>
<dbReference type="InterPro" id="IPR001919">
    <property type="entry name" value="CBD2"/>
</dbReference>
<dbReference type="GO" id="GO:0030247">
    <property type="term" value="F:polysaccharide binding"/>
    <property type="evidence" value="ECO:0007669"/>
    <property type="project" value="UniProtKB-UniRule"/>
</dbReference>
<evidence type="ECO:0000256" key="2">
    <source>
        <dbReference type="ARBA" id="ARBA00023295"/>
    </source>
</evidence>
<dbReference type="InterPro" id="IPR013783">
    <property type="entry name" value="Ig-like_fold"/>
</dbReference>
<dbReference type="RefSeq" id="WP_271220247.1">
    <property type="nucleotide sequence ID" value="NZ_BAAAVD010000084.1"/>
</dbReference>
<evidence type="ECO:0000256" key="1">
    <source>
        <dbReference type="ARBA" id="ARBA00023277"/>
    </source>
</evidence>
<comment type="caution">
    <text evidence="7">The sequence shown here is derived from an EMBL/GenBank/DDBJ whole genome shotgun (WGS) entry which is preliminary data.</text>
</comment>
<evidence type="ECO:0000313" key="7">
    <source>
        <dbReference type="EMBL" id="GLK11896.1"/>
    </source>
</evidence>
<dbReference type="SUPFAM" id="SSF49265">
    <property type="entry name" value="Fibronectin type III"/>
    <property type="match status" value="1"/>
</dbReference>
<dbReference type="Pfam" id="PF00553">
    <property type="entry name" value="CBM_2"/>
    <property type="match status" value="1"/>
</dbReference>
<evidence type="ECO:0000313" key="8">
    <source>
        <dbReference type="Proteomes" id="UP001143474"/>
    </source>
</evidence>
<dbReference type="Gene3D" id="2.60.40.290">
    <property type="match status" value="1"/>
</dbReference>
<dbReference type="InterPro" id="IPR012291">
    <property type="entry name" value="CBM2_carb-bd_dom_sf"/>
</dbReference>
<keyword evidence="1" id="KW-0119">Carbohydrate metabolism</keyword>
<dbReference type="SUPFAM" id="SSF49384">
    <property type="entry name" value="Carbohydrate-binding domain"/>
    <property type="match status" value="1"/>
</dbReference>
<evidence type="ECO:0000259" key="5">
    <source>
        <dbReference type="PROSITE" id="PS50853"/>
    </source>
</evidence>
<dbReference type="GO" id="GO:0000272">
    <property type="term" value="P:polysaccharide catabolic process"/>
    <property type="evidence" value="ECO:0007669"/>
    <property type="project" value="UniProtKB-KW"/>
</dbReference>
<reference evidence="7" key="1">
    <citation type="journal article" date="2014" name="Int. J. Syst. Evol. Microbiol.">
        <title>Complete genome sequence of Corynebacterium casei LMG S-19264T (=DSM 44701T), isolated from a smear-ripened cheese.</title>
        <authorList>
            <consortium name="US DOE Joint Genome Institute (JGI-PGF)"/>
            <person name="Walter F."/>
            <person name="Albersmeier A."/>
            <person name="Kalinowski J."/>
            <person name="Ruckert C."/>
        </authorList>
    </citation>
    <scope>NUCLEOTIDE SEQUENCE</scope>
    <source>
        <strain evidence="7">VKM Ac-2007</strain>
    </source>
</reference>
<sequence length="384" mass="39900">MQLGRRALGAVLLTFGIITLALLTAALVIVPAGEAALAAVPAKDVAYAAGAAGAADDTRPPTRPAGLRPCPVPFAPTKAASRETGYASICWSASSDDTGVAGYDLYRLDAKGFVLAATTTGTVGGFSGDLGRLYTMYVVARDSAGNVSPPSTLITVAAVRGMTPTSSPSPEPGDHVPPSKPTGLRDACLPDYKGVSFCWQPSTDNVAVTAYDVYRETATAYTRVGTVSPSSYLIFMESGLVTGQRYTYVVVAKDEADNVSQPSDPLSALSGEGFPTPSPSCTVSYRAATWSSRLNAEITVRNIGTTPIDGWRLTVDYPASTTQLVSGWSADWTQSGARLTGTNKQWNKVIPVGSTTQVGFTASYSGSVPAPVSFALNGRLCVVD</sequence>
<keyword evidence="2" id="KW-0326">Glycosidase</keyword>
<keyword evidence="2" id="KW-0378">Hydrolase</keyword>
<feature type="domain" description="CBM2" evidence="6">
    <location>
        <begin position="274"/>
        <end position="384"/>
    </location>
</feature>
<organism evidence="7 8">
    <name type="scientific">Streptosporangium carneum</name>
    <dbReference type="NCBI Taxonomy" id="47481"/>
    <lineage>
        <taxon>Bacteria</taxon>
        <taxon>Bacillati</taxon>
        <taxon>Actinomycetota</taxon>
        <taxon>Actinomycetes</taxon>
        <taxon>Streptosporangiales</taxon>
        <taxon>Streptosporangiaceae</taxon>
        <taxon>Streptosporangium</taxon>
    </lineage>
</organism>
<proteinExistence type="predicted"/>
<reference evidence="7" key="2">
    <citation type="submission" date="2023-01" db="EMBL/GenBank/DDBJ databases">
        <authorList>
            <person name="Sun Q."/>
            <person name="Evtushenko L."/>
        </authorList>
    </citation>
    <scope>NUCLEOTIDE SEQUENCE</scope>
    <source>
        <strain evidence="7">VKM Ac-2007</strain>
    </source>
</reference>
<dbReference type="PROSITE" id="PS51173">
    <property type="entry name" value="CBM2"/>
    <property type="match status" value="1"/>
</dbReference>
<dbReference type="InterPro" id="IPR008965">
    <property type="entry name" value="CBM2/CBM3_carb-bd_dom_sf"/>
</dbReference>
<feature type="region of interest" description="Disordered" evidence="4">
    <location>
        <begin position="162"/>
        <end position="183"/>
    </location>
</feature>
<evidence type="ECO:0000259" key="6">
    <source>
        <dbReference type="PROSITE" id="PS51173"/>
    </source>
</evidence>
<keyword evidence="3" id="KW-0624">Polysaccharide degradation</keyword>
<feature type="domain" description="Fibronectin type-III" evidence="5">
    <location>
        <begin position="177"/>
        <end position="273"/>
    </location>
</feature>
<dbReference type="PROSITE" id="PS50853">
    <property type="entry name" value="FN3"/>
    <property type="match status" value="1"/>
</dbReference>
<evidence type="ECO:0000256" key="4">
    <source>
        <dbReference type="SAM" id="MobiDB-lite"/>
    </source>
</evidence>
<dbReference type="Proteomes" id="UP001143474">
    <property type="component" value="Unassembled WGS sequence"/>
</dbReference>
<accession>A0A9W6I4H8</accession>
<dbReference type="GO" id="GO:0004553">
    <property type="term" value="F:hydrolase activity, hydrolyzing O-glycosyl compounds"/>
    <property type="evidence" value="ECO:0007669"/>
    <property type="project" value="InterPro"/>
</dbReference>
<dbReference type="InterPro" id="IPR036116">
    <property type="entry name" value="FN3_sf"/>
</dbReference>